<dbReference type="Proteomes" id="UP000325835">
    <property type="component" value="Segment"/>
</dbReference>
<name>A0A5P8PQS5_9CAUD</name>
<evidence type="ECO:0000313" key="2">
    <source>
        <dbReference type="Proteomes" id="UP000325835"/>
    </source>
</evidence>
<keyword evidence="2" id="KW-1185">Reference proteome</keyword>
<dbReference type="InterPro" id="IPR044000">
    <property type="entry name" value="Phage_tube_2"/>
</dbReference>
<dbReference type="EMBL" id="MN504636">
    <property type="protein sequence ID" value="QFR59616.1"/>
    <property type="molecule type" value="Genomic_DNA"/>
</dbReference>
<accession>A0A5P8PQS5</accession>
<dbReference type="Pfam" id="PF18906">
    <property type="entry name" value="Phage_tube_2"/>
    <property type="match status" value="1"/>
</dbReference>
<sequence length="217" mass="24232">MANKIDSNVTGLRFAEEASLKTLPGSPVWYPLEPNSYADFGGQIATVARNPINPSRQRKKGVTTDLDASGGFNQDLTFNNTTRLLQGFFFADIREKKTTAPMNTAATPITGVTGASKTYAAAAGLTGFLANQLIMASGFRCHRQQRPEERRQREHCDRCGHQRGDLRRSVPACCCQARDCGLPVPKRDRRYHHEWFAGASQPCKRYARFHHAGPHRW</sequence>
<reference evidence="1" key="1">
    <citation type="journal article" date="2019" name="Nat. Commun.">
        <title>7-Deazaguanine modifications protect phage DNA from host restriction systems.</title>
        <authorList>
            <person name="Hutinet G."/>
            <person name="Kot W."/>
            <person name="Hillebrand R."/>
            <person name="Balamkundu S."/>
            <person name="Gnanakalai S."/>
            <person name="Neelakandan R."/>
            <person name="Carstens A.B."/>
            <person name="Lui C.F."/>
            <person name="Tremblay D."/>
            <person name="Jacobs-Serah D."/>
            <person name="Sassanfar M."/>
            <person name="Lee Y.-J."/>
            <person name="Weigele P."/>
            <person name="Moineau S."/>
            <person name="Hatfull G.F."/>
            <person name="Dedon P.C."/>
            <person name="Hansen L.H."/>
            <person name="de Crecy-Lagard V."/>
        </authorList>
    </citation>
    <scope>NUCLEOTIDE SEQUENCE [LARGE SCALE GENOMIC DNA]</scope>
</reference>
<organism evidence="1 2">
    <name type="scientific">Pseudomonas phage Quinobequin-P09</name>
    <dbReference type="NCBI Taxonomy" id="2660687"/>
    <lineage>
        <taxon>Viruses</taxon>
        <taxon>Duplodnaviria</taxon>
        <taxon>Heunggongvirae</taxon>
        <taxon>Uroviricota</taxon>
        <taxon>Caudoviricetes</taxon>
        <taxon>Queuovirinae</taxon>
        <taxon>Nipunavirus</taxon>
        <taxon>Nipunavirus quinobequin</taxon>
        <taxon>Nipunavirus NP1</taxon>
    </lineage>
</organism>
<reference evidence="1" key="2">
    <citation type="submission" date="2019-09" db="EMBL/GenBank/DDBJ databases">
        <authorList>
            <person name="Weigele P.R."/>
            <person name="Anton B."/>
            <person name="Fomenkov A."/>
            <person name="Fraser M.E."/>
        </authorList>
    </citation>
    <scope>NUCLEOTIDE SEQUENCE</scope>
</reference>
<proteinExistence type="predicted"/>
<evidence type="ECO:0000313" key="1">
    <source>
        <dbReference type="EMBL" id="QFR59616.1"/>
    </source>
</evidence>
<protein>
    <submittedName>
        <fullName evidence="1">Uncharacterized protein</fullName>
    </submittedName>
</protein>
<gene>
    <name evidence="1" type="ORF">QuinobequinP09_63</name>
</gene>